<accession>A0A8J9VAV8</accession>
<protein>
    <recommendedName>
        <fullName evidence="3">beta-N-acetylhexosaminidase</fullName>
        <ecNumber evidence="3">3.2.1.52</ecNumber>
    </recommendedName>
</protein>
<evidence type="ECO:0000256" key="2">
    <source>
        <dbReference type="ARBA" id="ARBA00006285"/>
    </source>
</evidence>
<reference evidence="6" key="1">
    <citation type="submission" date="2021-12" db="EMBL/GenBank/DDBJ databases">
        <authorList>
            <person name="Martin H S."/>
        </authorList>
    </citation>
    <scope>NUCLEOTIDE SEQUENCE</scope>
</reference>
<dbReference type="AlphaFoldDB" id="A0A8J9VAV8"/>
<evidence type="ECO:0000259" key="5">
    <source>
        <dbReference type="Pfam" id="PF00728"/>
    </source>
</evidence>
<evidence type="ECO:0000313" key="6">
    <source>
        <dbReference type="EMBL" id="CAH0723125.1"/>
    </source>
</evidence>
<feature type="non-terminal residue" evidence="6">
    <location>
        <position position="459"/>
    </location>
</feature>
<dbReference type="OrthoDB" id="10023921at2759"/>
<keyword evidence="4" id="KW-0378">Hydrolase</keyword>
<dbReference type="InterPro" id="IPR015883">
    <property type="entry name" value="Glyco_hydro_20_cat"/>
</dbReference>
<dbReference type="SUPFAM" id="SSF51445">
    <property type="entry name" value="(Trans)glycosidases"/>
    <property type="match status" value="1"/>
</dbReference>
<dbReference type="InterPro" id="IPR017853">
    <property type="entry name" value="GH"/>
</dbReference>
<dbReference type="PANTHER" id="PTHR21040:SF8">
    <property type="entry name" value="BCDNA.GH04120"/>
    <property type="match status" value="1"/>
</dbReference>
<keyword evidence="7" id="KW-1185">Reference proteome</keyword>
<evidence type="ECO:0000313" key="7">
    <source>
        <dbReference type="Proteomes" id="UP000838878"/>
    </source>
</evidence>
<dbReference type="InterPro" id="IPR038901">
    <property type="entry name" value="HEXDC-like"/>
</dbReference>
<organism evidence="6 7">
    <name type="scientific">Brenthis ino</name>
    <name type="common">lesser marbled fritillary</name>
    <dbReference type="NCBI Taxonomy" id="405034"/>
    <lineage>
        <taxon>Eukaryota</taxon>
        <taxon>Metazoa</taxon>
        <taxon>Ecdysozoa</taxon>
        <taxon>Arthropoda</taxon>
        <taxon>Hexapoda</taxon>
        <taxon>Insecta</taxon>
        <taxon>Pterygota</taxon>
        <taxon>Neoptera</taxon>
        <taxon>Endopterygota</taxon>
        <taxon>Lepidoptera</taxon>
        <taxon>Glossata</taxon>
        <taxon>Ditrysia</taxon>
        <taxon>Papilionoidea</taxon>
        <taxon>Nymphalidae</taxon>
        <taxon>Heliconiinae</taxon>
        <taxon>Argynnini</taxon>
        <taxon>Brenthis</taxon>
    </lineage>
</organism>
<proteinExistence type="inferred from homology"/>
<dbReference type="CDD" id="cd06565">
    <property type="entry name" value="GH20_GcnA-like"/>
    <property type="match status" value="1"/>
</dbReference>
<evidence type="ECO:0000256" key="4">
    <source>
        <dbReference type="ARBA" id="ARBA00022801"/>
    </source>
</evidence>
<comment type="catalytic activity">
    <reaction evidence="1">
        <text>Hydrolysis of terminal non-reducing N-acetyl-D-hexosamine residues in N-acetyl-beta-D-hexosaminides.</text>
        <dbReference type="EC" id="3.2.1.52"/>
    </reaction>
</comment>
<dbReference type="Gene3D" id="3.20.20.80">
    <property type="entry name" value="Glycosidases"/>
    <property type="match status" value="1"/>
</dbReference>
<dbReference type="GO" id="GO:0004563">
    <property type="term" value="F:beta-N-acetylhexosaminidase activity"/>
    <property type="evidence" value="ECO:0007669"/>
    <property type="project" value="UniProtKB-EC"/>
</dbReference>
<gene>
    <name evidence="6" type="ORF">BINO364_LOCUS8995</name>
</gene>
<dbReference type="Pfam" id="PF00728">
    <property type="entry name" value="Glyco_hydro_20"/>
    <property type="match status" value="1"/>
</dbReference>
<evidence type="ECO:0000256" key="1">
    <source>
        <dbReference type="ARBA" id="ARBA00001231"/>
    </source>
</evidence>
<dbReference type="PANTHER" id="PTHR21040">
    <property type="entry name" value="BCDNA.GH04120"/>
    <property type="match status" value="1"/>
</dbReference>
<dbReference type="EC" id="3.2.1.52" evidence="3"/>
<sequence>MHKIVHLDLKGAPLKSSYLENVFKSAKAWGATGILLEWEDTFPYSGHLVDIGSVNNCNGENMYSVEEVRHIIQSIKNNGLEPIQLIQTIGHMEFVLKHPAFRDLREAPRTPAVLCPSKPQSLNLVKEMLKQALEMQSDAKYFHIGADEVWHTAVCPQCQSRAASSEHKAPSLFLQHIRDLVIFLKQIKADLIVLMWDDMLRSISLNTLQYYKIGELIQPVVWNYNVKEHFQIDPHLWDVYSKIFPSVWAGSAFKGANGSCQVLSPVVRYISNQEAWVKEMKDNCQKVNFAGIILTGWSRYDHYSTLCELLPVSLPSLSSCLKTWGNMDENIDNAKEVLPDDQWPGIELALCMHSFVMLRERSYKLIFGDLVSTWLNPWQVEHNYTSPVQVEGVTMTSHSLQIDLKGLQEQLQRNLESVTGSRSTEEWMASFFNPILTKMAELHEIASKRSNADASVRPT</sequence>
<dbReference type="Proteomes" id="UP000838878">
    <property type="component" value="Chromosome 3"/>
</dbReference>
<comment type="similarity">
    <text evidence="2">Belongs to the glycosyl hydrolase 20 family.</text>
</comment>
<feature type="domain" description="Glycoside hydrolase family 20 catalytic" evidence="5">
    <location>
        <begin position="48"/>
        <end position="204"/>
    </location>
</feature>
<dbReference type="GO" id="GO:0005975">
    <property type="term" value="P:carbohydrate metabolic process"/>
    <property type="evidence" value="ECO:0007669"/>
    <property type="project" value="InterPro"/>
</dbReference>
<evidence type="ECO:0000256" key="3">
    <source>
        <dbReference type="ARBA" id="ARBA00012663"/>
    </source>
</evidence>
<dbReference type="EMBL" id="OV170223">
    <property type="protein sequence ID" value="CAH0723125.1"/>
    <property type="molecule type" value="Genomic_DNA"/>
</dbReference>
<name>A0A8J9VAV8_9NEOP</name>